<sequence length="81" mass="9297">MVGKRPKQTCGTTITSSPQLSKKQSTSAVIQMTCHDKISNPKHLKSVNAEMQVKEKNNEYHKCIWNKRHLLENKHAIIRLT</sequence>
<evidence type="ECO:0000256" key="1">
    <source>
        <dbReference type="SAM" id="MobiDB-lite"/>
    </source>
</evidence>
<dbReference type="EMBL" id="GBRH01209351">
    <property type="protein sequence ID" value="JAD88544.1"/>
    <property type="molecule type" value="Transcribed_RNA"/>
</dbReference>
<feature type="compositionally biased region" description="Polar residues" evidence="1">
    <location>
        <begin position="9"/>
        <end position="24"/>
    </location>
</feature>
<dbReference type="AlphaFoldDB" id="A0A0A9DIX4"/>
<proteinExistence type="predicted"/>
<accession>A0A0A9DIX4</accession>
<reference evidence="2" key="1">
    <citation type="submission" date="2014-09" db="EMBL/GenBank/DDBJ databases">
        <authorList>
            <person name="Magalhaes I.L.F."/>
            <person name="Oliveira U."/>
            <person name="Santos F.R."/>
            <person name="Vidigal T.H.D.A."/>
            <person name="Brescovit A.D."/>
            <person name="Santos A.J."/>
        </authorList>
    </citation>
    <scope>NUCLEOTIDE SEQUENCE</scope>
    <source>
        <tissue evidence="2">Shoot tissue taken approximately 20 cm above the soil surface</tissue>
    </source>
</reference>
<protein>
    <submittedName>
        <fullName evidence="2">Uncharacterized protein</fullName>
    </submittedName>
</protein>
<evidence type="ECO:0000313" key="2">
    <source>
        <dbReference type="EMBL" id="JAD88544.1"/>
    </source>
</evidence>
<reference evidence="2" key="2">
    <citation type="journal article" date="2015" name="Data Brief">
        <title>Shoot transcriptome of the giant reed, Arundo donax.</title>
        <authorList>
            <person name="Barrero R.A."/>
            <person name="Guerrero F.D."/>
            <person name="Moolhuijzen P."/>
            <person name="Goolsby J.A."/>
            <person name="Tidwell J."/>
            <person name="Bellgard S.E."/>
            <person name="Bellgard M.I."/>
        </authorList>
    </citation>
    <scope>NUCLEOTIDE SEQUENCE</scope>
    <source>
        <tissue evidence="2">Shoot tissue taken approximately 20 cm above the soil surface</tissue>
    </source>
</reference>
<feature type="region of interest" description="Disordered" evidence="1">
    <location>
        <begin position="1"/>
        <end position="24"/>
    </location>
</feature>
<organism evidence="2">
    <name type="scientific">Arundo donax</name>
    <name type="common">Giant reed</name>
    <name type="synonym">Donax arundinaceus</name>
    <dbReference type="NCBI Taxonomy" id="35708"/>
    <lineage>
        <taxon>Eukaryota</taxon>
        <taxon>Viridiplantae</taxon>
        <taxon>Streptophyta</taxon>
        <taxon>Embryophyta</taxon>
        <taxon>Tracheophyta</taxon>
        <taxon>Spermatophyta</taxon>
        <taxon>Magnoliopsida</taxon>
        <taxon>Liliopsida</taxon>
        <taxon>Poales</taxon>
        <taxon>Poaceae</taxon>
        <taxon>PACMAD clade</taxon>
        <taxon>Arundinoideae</taxon>
        <taxon>Arundineae</taxon>
        <taxon>Arundo</taxon>
    </lineage>
</organism>
<name>A0A0A9DIX4_ARUDO</name>